<dbReference type="Gene3D" id="3.30.500.20">
    <property type="entry name" value="BH3703-like domains"/>
    <property type="match status" value="1"/>
</dbReference>
<sequence>MDSNFHIDNEKIYEEVFNILAELAVEPWDYLQVSGAILNKNLSEVMTIQGSSEGRIEDIPIGWKIFDIQDLVIHLRKMFLESTGQRIWGFKFDFFKSGKFTAQFDYEKPINFDEEDDFIN</sequence>
<protein>
    <submittedName>
        <fullName evidence="1">Uncharacterized protein</fullName>
    </submittedName>
</protein>
<dbReference type="RefSeq" id="WP_310839219.1">
    <property type="nucleotide sequence ID" value="NZ_JAVLSM010000038.1"/>
</dbReference>
<gene>
    <name evidence="1" type="ORF">RJN63_29640</name>
</gene>
<accession>A0AAE4K9S6</accession>
<dbReference type="InterPro" id="IPR036170">
    <property type="entry name" value="YezG-like_sf"/>
</dbReference>
<evidence type="ECO:0000313" key="1">
    <source>
        <dbReference type="EMBL" id="MDT0341024.1"/>
    </source>
</evidence>
<reference evidence="1" key="1">
    <citation type="submission" date="2023-02" db="EMBL/GenBank/DDBJ databases">
        <title>Description of Herbaspirillum huttiense subsp. nephrolepsisexaltata and Herbaspirillum huttiense subsp. lycopersicon.</title>
        <authorList>
            <person name="Poudel M."/>
            <person name="Sharma A."/>
            <person name="Goss E."/>
            <person name="Tapia J.H."/>
            <person name="Harmon C.M."/>
            <person name="Jones J.B."/>
        </authorList>
    </citation>
    <scope>NUCLEOTIDE SEQUENCE</scope>
    <source>
        <strain evidence="1">NC40101</strain>
    </source>
</reference>
<name>A0AAE4K9S6_9BURK</name>
<proteinExistence type="predicted"/>
<organism evidence="1">
    <name type="scientific">Herbaspirillum huttiense subsp. nephrolepidis</name>
    <dbReference type="NCBI Taxonomy" id="3075126"/>
    <lineage>
        <taxon>Bacteria</taxon>
        <taxon>Pseudomonadati</taxon>
        <taxon>Pseudomonadota</taxon>
        <taxon>Betaproteobacteria</taxon>
        <taxon>Burkholderiales</taxon>
        <taxon>Oxalobacteraceae</taxon>
        <taxon>Herbaspirillum</taxon>
    </lineage>
</organism>
<dbReference type="SUPFAM" id="SSF160424">
    <property type="entry name" value="BH3703-like"/>
    <property type="match status" value="1"/>
</dbReference>
<comment type="caution">
    <text evidence="1">The sequence shown here is derived from an EMBL/GenBank/DDBJ whole genome shotgun (WGS) entry which is preliminary data.</text>
</comment>
<dbReference type="AlphaFoldDB" id="A0AAE4K9S6"/>
<dbReference type="EMBL" id="JAVRAA010000039">
    <property type="protein sequence ID" value="MDT0341024.1"/>
    <property type="molecule type" value="Genomic_DNA"/>
</dbReference>